<evidence type="ECO:0000256" key="1">
    <source>
        <dbReference type="ARBA" id="ARBA00004741"/>
    </source>
</evidence>
<dbReference type="GO" id="GO:0005737">
    <property type="term" value="C:cytoplasm"/>
    <property type="evidence" value="ECO:0007669"/>
    <property type="project" value="TreeGrafter"/>
</dbReference>
<dbReference type="PIRSF" id="PIRSF001500">
    <property type="entry name" value="Chor_mut_pdt_Ppr"/>
    <property type="match status" value="1"/>
</dbReference>
<dbReference type="PROSITE" id="PS51171">
    <property type="entry name" value="PREPHENATE_DEHYDR_3"/>
    <property type="match status" value="1"/>
</dbReference>
<feature type="domain" description="ACT" evidence="10">
    <location>
        <begin position="265"/>
        <end position="345"/>
    </location>
</feature>
<feature type="domain" description="Prephenate dehydratase" evidence="9">
    <location>
        <begin position="6"/>
        <end position="246"/>
    </location>
</feature>
<dbReference type="AlphaFoldDB" id="A0A139I2X0"/>
<dbReference type="PANTHER" id="PTHR21022:SF19">
    <property type="entry name" value="PREPHENATE DEHYDRATASE-RELATED"/>
    <property type="match status" value="1"/>
</dbReference>
<dbReference type="FunFam" id="3.40.190.10:FF:000034">
    <property type="entry name" value="Chorismate mutase/prephenate dehydratase"/>
    <property type="match status" value="1"/>
</dbReference>
<feature type="region of interest" description="Disordered" evidence="8">
    <location>
        <begin position="101"/>
        <end position="155"/>
    </location>
</feature>
<dbReference type="InterPro" id="IPR008242">
    <property type="entry name" value="Chor_mutase/pphenate_deHydtase"/>
</dbReference>
<dbReference type="Gene3D" id="3.30.70.260">
    <property type="match status" value="1"/>
</dbReference>
<keyword evidence="5" id="KW-0584">Phenylalanine biosynthesis</keyword>
<protein>
    <recommendedName>
        <fullName evidence="2">prephenate dehydratase</fullName>
        <ecNumber evidence="2">4.2.1.51</ecNumber>
    </recommendedName>
</protein>
<keyword evidence="6" id="KW-0456">Lyase</keyword>
<dbReference type="CDD" id="cd04905">
    <property type="entry name" value="ACT_CM-PDT"/>
    <property type="match status" value="1"/>
</dbReference>
<dbReference type="GO" id="GO:0009094">
    <property type="term" value="P:L-phenylalanine biosynthetic process"/>
    <property type="evidence" value="ECO:0007669"/>
    <property type="project" value="UniProtKB-UniPathway"/>
</dbReference>
<organism evidence="11 12">
    <name type="scientific">Pseudocercospora musae</name>
    <dbReference type="NCBI Taxonomy" id="113226"/>
    <lineage>
        <taxon>Eukaryota</taxon>
        <taxon>Fungi</taxon>
        <taxon>Dikarya</taxon>
        <taxon>Ascomycota</taxon>
        <taxon>Pezizomycotina</taxon>
        <taxon>Dothideomycetes</taxon>
        <taxon>Dothideomycetidae</taxon>
        <taxon>Mycosphaerellales</taxon>
        <taxon>Mycosphaerellaceae</taxon>
        <taxon>Pseudocercospora</taxon>
    </lineage>
</organism>
<evidence type="ECO:0000256" key="3">
    <source>
        <dbReference type="ARBA" id="ARBA00022605"/>
    </source>
</evidence>
<evidence type="ECO:0000313" key="12">
    <source>
        <dbReference type="Proteomes" id="UP000073492"/>
    </source>
</evidence>
<dbReference type="InterPro" id="IPR045865">
    <property type="entry name" value="ACT-like_dom_sf"/>
</dbReference>
<dbReference type="SUPFAM" id="SSF55021">
    <property type="entry name" value="ACT-like"/>
    <property type="match status" value="1"/>
</dbReference>
<dbReference type="PROSITE" id="PS51671">
    <property type="entry name" value="ACT"/>
    <property type="match status" value="1"/>
</dbReference>
<sequence length="355" mass="38745">MAGKPVITFLGPKASYTHSAALSAFPEHQYSLQAQSSIEDVFTSLQSGSASAGVVPFENSSNGSVIFTLDLFADRDGKHPDILVTGEVYVAVKHCLLGHMPSHDSRTDSGKDLSSSSSEEKWKQPWRRSITSTPSTSGTITPTQSAPEPGKCRSKPEYDISHVKKIYSHPQAWGQCKLFLKTYLKGVERQDVSSTSKAAEIVAQDTSGTSAAISSAIAAKLNGLTHLATGIEDVEGNSTRFFIIRKRDSVEQQASASSASYKSLVLFTVDHDRYGSFADALAVFKKFDLNLTSCNSRPAGGGKEEMWQYVFFLEFEHGRQGEGGNVEMALEELRQYTKGLRLVGSWERRQLKEAA</sequence>
<evidence type="ECO:0000256" key="8">
    <source>
        <dbReference type="SAM" id="MobiDB-lite"/>
    </source>
</evidence>
<dbReference type="Gene3D" id="3.40.190.10">
    <property type="entry name" value="Periplasmic binding protein-like II"/>
    <property type="match status" value="2"/>
</dbReference>
<evidence type="ECO:0000256" key="5">
    <source>
        <dbReference type="ARBA" id="ARBA00023222"/>
    </source>
</evidence>
<proteinExistence type="predicted"/>
<dbReference type="Proteomes" id="UP000073492">
    <property type="component" value="Unassembled WGS sequence"/>
</dbReference>
<dbReference type="CDD" id="cd13532">
    <property type="entry name" value="PBP2_PDT_like"/>
    <property type="match status" value="1"/>
</dbReference>
<keyword evidence="3" id="KW-0028">Amino-acid biosynthesis</keyword>
<evidence type="ECO:0000256" key="4">
    <source>
        <dbReference type="ARBA" id="ARBA00023141"/>
    </source>
</evidence>
<evidence type="ECO:0000256" key="6">
    <source>
        <dbReference type="ARBA" id="ARBA00023239"/>
    </source>
</evidence>
<evidence type="ECO:0000256" key="7">
    <source>
        <dbReference type="ARBA" id="ARBA00047848"/>
    </source>
</evidence>
<evidence type="ECO:0000313" key="11">
    <source>
        <dbReference type="EMBL" id="KXT09037.1"/>
    </source>
</evidence>
<dbReference type="InterPro" id="IPR001086">
    <property type="entry name" value="Preph_deHydtase"/>
</dbReference>
<accession>A0A139I2X0</accession>
<reference evidence="11 12" key="1">
    <citation type="submission" date="2015-07" db="EMBL/GenBank/DDBJ databases">
        <title>Comparative genomics of the Sigatoka disease complex on banana suggests a link between parallel evolutionary changes in Pseudocercospora fijiensis and Pseudocercospora eumusae and increased virulence on the banana host.</title>
        <authorList>
            <person name="Chang T.-C."/>
            <person name="Salvucci A."/>
            <person name="Crous P.W."/>
            <person name="Stergiopoulos I."/>
        </authorList>
    </citation>
    <scope>NUCLEOTIDE SEQUENCE [LARGE SCALE GENOMIC DNA]</scope>
    <source>
        <strain evidence="11 12">CBS 116634</strain>
    </source>
</reference>
<dbReference type="EMBL" id="LFZO01000381">
    <property type="protein sequence ID" value="KXT09037.1"/>
    <property type="molecule type" value="Genomic_DNA"/>
</dbReference>
<comment type="catalytic activity">
    <reaction evidence="7">
        <text>prephenate + H(+) = 3-phenylpyruvate + CO2 + H2O</text>
        <dbReference type="Rhea" id="RHEA:21648"/>
        <dbReference type="ChEBI" id="CHEBI:15377"/>
        <dbReference type="ChEBI" id="CHEBI:15378"/>
        <dbReference type="ChEBI" id="CHEBI:16526"/>
        <dbReference type="ChEBI" id="CHEBI:18005"/>
        <dbReference type="ChEBI" id="CHEBI:29934"/>
        <dbReference type="EC" id="4.2.1.51"/>
    </reaction>
</comment>
<evidence type="ECO:0000259" key="10">
    <source>
        <dbReference type="PROSITE" id="PS51671"/>
    </source>
</evidence>
<comment type="caution">
    <text evidence="11">The sequence shown here is derived from an EMBL/GenBank/DDBJ whole genome shotgun (WGS) entry which is preliminary data.</text>
</comment>
<dbReference type="OrthoDB" id="10254527at2759"/>
<evidence type="ECO:0000259" key="9">
    <source>
        <dbReference type="PROSITE" id="PS51171"/>
    </source>
</evidence>
<name>A0A139I2X0_9PEZI</name>
<keyword evidence="4" id="KW-0057">Aromatic amino acid biosynthesis</keyword>
<dbReference type="EC" id="4.2.1.51" evidence="2"/>
<comment type="pathway">
    <text evidence="1">Amino-acid biosynthesis; L-phenylalanine biosynthesis; phenylpyruvate from prephenate: step 1/1.</text>
</comment>
<dbReference type="GO" id="GO:0004664">
    <property type="term" value="F:prephenate dehydratase activity"/>
    <property type="evidence" value="ECO:0007669"/>
    <property type="project" value="UniProtKB-EC"/>
</dbReference>
<dbReference type="InterPro" id="IPR002912">
    <property type="entry name" value="ACT_dom"/>
</dbReference>
<dbReference type="PANTHER" id="PTHR21022">
    <property type="entry name" value="PREPHENATE DEHYDRATASE P PROTEIN"/>
    <property type="match status" value="1"/>
</dbReference>
<gene>
    <name evidence="11" type="ORF">AC579_2540</name>
</gene>
<dbReference type="Pfam" id="PF00800">
    <property type="entry name" value="PDT"/>
    <property type="match status" value="2"/>
</dbReference>
<feature type="compositionally biased region" description="Low complexity" evidence="8">
    <location>
        <begin position="129"/>
        <end position="143"/>
    </location>
</feature>
<dbReference type="UniPathway" id="UPA00121">
    <property type="reaction ID" value="UER00345"/>
</dbReference>
<evidence type="ECO:0000256" key="2">
    <source>
        <dbReference type="ARBA" id="ARBA00013147"/>
    </source>
</evidence>
<feature type="compositionally biased region" description="Basic and acidic residues" evidence="8">
    <location>
        <begin position="101"/>
        <end position="111"/>
    </location>
</feature>
<keyword evidence="12" id="KW-1185">Reference proteome</keyword>
<dbReference type="SUPFAM" id="SSF53850">
    <property type="entry name" value="Periplasmic binding protein-like II"/>
    <property type="match status" value="2"/>
</dbReference>